<feature type="transmembrane region" description="Helical" evidence="2">
    <location>
        <begin position="106"/>
        <end position="129"/>
    </location>
</feature>
<keyword evidence="4" id="KW-1185">Reference proteome</keyword>
<keyword evidence="2" id="KW-0472">Membrane</keyword>
<name>A0AAD9DLS2_9TELE</name>
<evidence type="ECO:0000256" key="1">
    <source>
        <dbReference type="SAM" id="MobiDB-lite"/>
    </source>
</evidence>
<sequence>MRRFLLPRHSTGSSPASLQENEKYDRALKTTSSSLPALRLPGEDPVRVRLVLERQQAVGQGAATADHPFLTLARSICRQCPVSSLAQEHLSTGCPDVAQMLAGTSAVLCSGGCVLLAVSALLAIVTIFLPGGTCERRICTLAGYMQMAAAIATALDTVPHIPCFLSSILA</sequence>
<dbReference type="EMBL" id="JAROKS010000023">
    <property type="protein sequence ID" value="KAK1787245.1"/>
    <property type="molecule type" value="Genomic_DNA"/>
</dbReference>
<accession>A0AAD9DLS2</accession>
<reference evidence="3" key="1">
    <citation type="submission" date="2023-03" db="EMBL/GenBank/DDBJ databases">
        <title>Electrophorus voltai genome.</title>
        <authorList>
            <person name="Bian C."/>
        </authorList>
    </citation>
    <scope>NUCLEOTIDE SEQUENCE</scope>
    <source>
        <strain evidence="3">CB-2022</strain>
        <tissue evidence="3">Muscle</tissue>
    </source>
</reference>
<feature type="compositionally biased region" description="Polar residues" evidence="1">
    <location>
        <begin position="10"/>
        <end position="19"/>
    </location>
</feature>
<evidence type="ECO:0000313" key="3">
    <source>
        <dbReference type="EMBL" id="KAK1787245.1"/>
    </source>
</evidence>
<feature type="region of interest" description="Disordered" evidence="1">
    <location>
        <begin position="1"/>
        <end position="23"/>
    </location>
</feature>
<comment type="caution">
    <text evidence="3">The sequence shown here is derived from an EMBL/GenBank/DDBJ whole genome shotgun (WGS) entry which is preliminary data.</text>
</comment>
<organism evidence="3 4">
    <name type="scientific">Electrophorus voltai</name>
    <dbReference type="NCBI Taxonomy" id="2609070"/>
    <lineage>
        <taxon>Eukaryota</taxon>
        <taxon>Metazoa</taxon>
        <taxon>Chordata</taxon>
        <taxon>Craniata</taxon>
        <taxon>Vertebrata</taxon>
        <taxon>Euteleostomi</taxon>
        <taxon>Actinopterygii</taxon>
        <taxon>Neopterygii</taxon>
        <taxon>Teleostei</taxon>
        <taxon>Ostariophysi</taxon>
        <taxon>Gymnotiformes</taxon>
        <taxon>Gymnotoidei</taxon>
        <taxon>Gymnotidae</taxon>
        <taxon>Electrophorus</taxon>
    </lineage>
</organism>
<evidence type="ECO:0000313" key="4">
    <source>
        <dbReference type="Proteomes" id="UP001239994"/>
    </source>
</evidence>
<evidence type="ECO:0000256" key="2">
    <source>
        <dbReference type="SAM" id="Phobius"/>
    </source>
</evidence>
<keyword evidence="2" id="KW-0812">Transmembrane</keyword>
<gene>
    <name evidence="3" type="ORF">P4O66_002761</name>
</gene>
<dbReference type="AlphaFoldDB" id="A0AAD9DLS2"/>
<dbReference type="Proteomes" id="UP001239994">
    <property type="component" value="Unassembled WGS sequence"/>
</dbReference>
<keyword evidence="2" id="KW-1133">Transmembrane helix</keyword>
<protein>
    <submittedName>
        <fullName evidence="3">Uncharacterized protein</fullName>
    </submittedName>
</protein>
<proteinExistence type="predicted"/>